<comment type="caution">
    <text evidence="4">The sequence shown here is derived from an EMBL/GenBank/DDBJ whole genome shotgun (WGS) entry which is preliminary data.</text>
</comment>
<protein>
    <submittedName>
        <fullName evidence="4">MsnO8 family LLM class oxidoreductase</fullName>
        <ecNumber evidence="4">1.-.-.-</ecNumber>
    </submittedName>
</protein>
<accession>A0A9D1RM69</accession>
<evidence type="ECO:0000256" key="2">
    <source>
        <dbReference type="SAM" id="MobiDB-lite"/>
    </source>
</evidence>
<feature type="domain" description="Luciferase-like" evidence="3">
    <location>
        <begin position="1"/>
        <end position="308"/>
    </location>
</feature>
<organism evidence="4 5">
    <name type="scientific">Candidatus Corynebacterium avicola</name>
    <dbReference type="NCBI Taxonomy" id="2838527"/>
    <lineage>
        <taxon>Bacteria</taxon>
        <taxon>Bacillati</taxon>
        <taxon>Actinomycetota</taxon>
        <taxon>Actinomycetes</taxon>
        <taxon>Mycobacteriales</taxon>
        <taxon>Corynebacteriaceae</taxon>
        <taxon>Corynebacterium</taxon>
    </lineage>
</organism>
<dbReference type="InterPro" id="IPR019949">
    <property type="entry name" value="CmoO-like"/>
</dbReference>
<dbReference type="GO" id="GO:0016705">
    <property type="term" value="F:oxidoreductase activity, acting on paired donors, with incorporation or reduction of molecular oxygen"/>
    <property type="evidence" value="ECO:0007669"/>
    <property type="project" value="InterPro"/>
</dbReference>
<evidence type="ECO:0000259" key="3">
    <source>
        <dbReference type="Pfam" id="PF00296"/>
    </source>
</evidence>
<reference evidence="4" key="1">
    <citation type="journal article" date="2021" name="PeerJ">
        <title>Extensive microbial diversity within the chicken gut microbiome revealed by metagenomics and culture.</title>
        <authorList>
            <person name="Gilroy R."/>
            <person name="Ravi A."/>
            <person name="Getino M."/>
            <person name="Pursley I."/>
            <person name="Horton D.L."/>
            <person name="Alikhan N.F."/>
            <person name="Baker D."/>
            <person name="Gharbi K."/>
            <person name="Hall N."/>
            <person name="Watson M."/>
            <person name="Adriaenssens E.M."/>
            <person name="Foster-Nyarko E."/>
            <person name="Jarju S."/>
            <person name="Secka A."/>
            <person name="Antonio M."/>
            <person name="Oren A."/>
            <person name="Chaudhuri R.R."/>
            <person name="La Ragione R."/>
            <person name="Hildebrand F."/>
            <person name="Pallen M.J."/>
        </authorList>
    </citation>
    <scope>NUCLEOTIDE SEQUENCE</scope>
    <source>
        <strain evidence="4">CHK32-1732</strain>
    </source>
</reference>
<evidence type="ECO:0000256" key="1">
    <source>
        <dbReference type="ARBA" id="ARBA00007789"/>
    </source>
</evidence>
<dbReference type="PANTHER" id="PTHR30137">
    <property type="entry name" value="LUCIFERASE-LIKE MONOOXYGENASE"/>
    <property type="match status" value="1"/>
</dbReference>
<gene>
    <name evidence="4" type="ORF">H9870_02310</name>
</gene>
<dbReference type="GO" id="GO:0005829">
    <property type="term" value="C:cytosol"/>
    <property type="evidence" value="ECO:0007669"/>
    <property type="project" value="TreeGrafter"/>
</dbReference>
<dbReference type="Pfam" id="PF00296">
    <property type="entry name" value="Bac_luciferase"/>
    <property type="match status" value="1"/>
</dbReference>
<dbReference type="NCBIfam" id="TIGR03558">
    <property type="entry name" value="oxido_grp_1"/>
    <property type="match status" value="1"/>
</dbReference>
<dbReference type="PANTHER" id="PTHR30137:SF6">
    <property type="entry name" value="LUCIFERASE-LIKE MONOOXYGENASE"/>
    <property type="match status" value="1"/>
</dbReference>
<dbReference type="EC" id="1.-.-.-" evidence="4"/>
<dbReference type="EMBL" id="DXGC01000019">
    <property type="protein sequence ID" value="HIW90484.1"/>
    <property type="molecule type" value="Genomic_DNA"/>
</dbReference>
<dbReference type="InterPro" id="IPR036661">
    <property type="entry name" value="Luciferase-like_sf"/>
</dbReference>
<feature type="region of interest" description="Disordered" evidence="2">
    <location>
        <begin position="311"/>
        <end position="339"/>
    </location>
</feature>
<name>A0A9D1RM69_9CORY</name>
<dbReference type="AlphaFoldDB" id="A0A9D1RM69"/>
<keyword evidence="4" id="KW-0560">Oxidoreductase</keyword>
<sequence>MRISLLDRANTRTGQDDASALRAVVERAVHAESLGFHRFLVAEHHGVPGIAGSAPTVLAAAVGQATSTIRVGTAGIMLPDHVPFVVAEQVAVLASLFPGRVDIGIGSSVGFTPAVRRALRQDEDATVARDGYLTALDDVLGYVRGSAAGTAVTEVTMRPQLQDAAGELGGQEELRGLGLFLLSGGSPETLEAAAERGLGVILGGPSVTGESREIQTLADGASPVASVPVAVAATREAARDLVLPEVWAKVLSRSTGSFEPLRPVGELDERELTAQQRRRIDRELANTVYGTPDEVEAELTGLKERGFTEVLATGGMSDPGGQRTSDGLLAGVVGRLRDK</sequence>
<reference evidence="4" key="2">
    <citation type="submission" date="2021-04" db="EMBL/GenBank/DDBJ databases">
        <authorList>
            <person name="Gilroy R."/>
        </authorList>
    </citation>
    <scope>NUCLEOTIDE SEQUENCE</scope>
    <source>
        <strain evidence="4">CHK32-1732</strain>
    </source>
</reference>
<comment type="similarity">
    <text evidence="1">To bacterial alkanal monooxygenase alpha and beta chains.</text>
</comment>
<evidence type="ECO:0000313" key="5">
    <source>
        <dbReference type="Proteomes" id="UP000824190"/>
    </source>
</evidence>
<dbReference type="SUPFAM" id="SSF51679">
    <property type="entry name" value="Bacterial luciferase-like"/>
    <property type="match status" value="1"/>
</dbReference>
<proteinExistence type="predicted"/>
<dbReference type="InterPro" id="IPR050766">
    <property type="entry name" value="Bact_Lucif_Oxidored"/>
</dbReference>
<dbReference type="Proteomes" id="UP000824190">
    <property type="component" value="Unassembled WGS sequence"/>
</dbReference>
<dbReference type="InterPro" id="IPR011251">
    <property type="entry name" value="Luciferase-like_dom"/>
</dbReference>
<dbReference type="Gene3D" id="3.20.20.30">
    <property type="entry name" value="Luciferase-like domain"/>
    <property type="match status" value="1"/>
</dbReference>
<evidence type="ECO:0000313" key="4">
    <source>
        <dbReference type="EMBL" id="HIW90484.1"/>
    </source>
</evidence>